<organism evidence="14 15">
    <name type="scientific">Cladosporium halotolerans</name>
    <dbReference type="NCBI Taxonomy" id="1052096"/>
    <lineage>
        <taxon>Eukaryota</taxon>
        <taxon>Fungi</taxon>
        <taxon>Dikarya</taxon>
        <taxon>Ascomycota</taxon>
        <taxon>Pezizomycotina</taxon>
        <taxon>Dothideomycetes</taxon>
        <taxon>Dothideomycetidae</taxon>
        <taxon>Cladosporiales</taxon>
        <taxon>Cladosporiaceae</taxon>
        <taxon>Cladosporium</taxon>
    </lineage>
</organism>
<evidence type="ECO:0000256" key="1">
    <source>
        <dbReference type="ARBA" id="ARBA00004240"/>
    </source>
</evidence>
<evidence type="ECO:0008006" key="16">
    <source>
        <dbReference type="Google" id="ProtNLM"/>
    </source>
</evidence>
<dbReference type="EMBL" id="JAAQHG020000008">
    <property type="protein sequence ID" value="KAL1587941.1"/>
    <property type="molecule type" value="Genomic_DNA"/>
</dbReference>
<evidence type="ECO:0000256" key="8">
    <source>
        <dbReference type="ARBA" id="ARBA00022942"/>
    </source>
</evidence>
<evidence type="ECO:0000256" key="3">
    <source>
        <dbReference type="ARBA" id="ARBA00006405"/>
    </source>
</evidence>
<evidence type="ECO:0000259" key="13">
    <source>
        <dbReference type="Pfam" id="PF11566"/>
    </source>
</evidence>
<evidence type="ECO:0000256" key="9">
    <source>
        <dbReference type="ARBA" id="ARBA00022990"/>
    </source>
</evidence>
<feature type="domain" description="PI31 proteasome regulator N-terminal" evidence="13">
    <location>
        <begin position="30"/>
        <end position="188"/>
    </location>
</feature>
<evidence type="ECO:0000256" key="6">
    <source>
        <dbReference type="ARBA" id="ARBA00022553"/>
    </source>
</evidence>
<dbReference type="Pfam" id="PF11566">
    <property type="entry name" value="PI31_Prot_N"/>
    <property type="match status" value="1"/>
</dbReference>
<keyword evidence="15" id="KW-1185">Reference proteome</keyword>
<comment type="similarity">
    <text evidence="3">Belongs to the proteasome inhibitor PI31 family.</text>
</comment>
<feature type="compositionally biased region" description="Low complexity" evidence="11">
    <location>
        <begin position="258"/>
        <end position="271"/>
    </location>
</feature>
<dbReference type="PANTHER" id="PTHR13266:SF1">
    <property type="entry name" value="PROTEASOME INHIBITOR PI31 SUBUNIT"/>
    <property type="match status" value="1"/>
</dbReference>
<evidence type="ECO:0000256" key="5">
    <source>
        <dbReference type="ARBA" id="ARBA00022490"/>
    </source>
</evidence>
<evidence type="ECO:0000256" key="2">
    <source>
        <dbReference type="ARBA" id="ARBA00004496"/>
    </source>
</evidence>
<dbReference type="Pfam" id="PF08577">
    <property type="entry name" value="PI31_Prot_C"/>
    <property type="match status" value="1"/>
</dbReference>
<proteinExistence type="inferred from homology"/>
<accession>A0AB34KUK9</accession>
<dbReference type="Proteomes" id="UP000803884">
    <property type="component" value="Unassembled WGS sequence"/>
</dbReference>
<dbReference type="GeneID" id="96004595"/>
<comment type="caution">
    <text evidence="14">The sequence shown here is derived from an EMBL/GenBank/DDBJ whole genome shotgun (WGS) entry which is preliminary data.</text>
</comment>
<dbReference type="PANTHER" id="PTHR13266">
    <property type="entry name" value="PROTEASOME INHIBITOR"/>
    <property type="match status" value="1"/>
</dbReference>
<evidence type="ECO:0000313" key="15">
    <source>
        <dbReference type="Proteomes" id="UP000803884"/>
    </source>
</evidence>
<dbReference type="InterPro" id="IPR045128">
    <property type="entry name" value="PI31-like"/>
</dbReference>
<dbReference type="RefSeq" id="XP_069231046.1">
    <property type="nucleotide sequence ID" value="XM_069371757.1"/>
</dbReference>
<keyword evidence="9" id="KW-0007">Acetylation</keyword>
<evidence type="ECO:0000313" key="14">
    <source>
        <dbReference type="EMBL" id="KAL1587941.1"/>
    </source>
</evidence>
<dbReference type="GO" id="GO:0070628">
    <property type="term" value="F:proteasome binding"/>
    <property type="evidence" value="ECO:0007669"/>
    <property type="project" value="InterPro"/>
</dbReference>
<dbReference type="InterPro" id="IPR013886">
    <property type="entry name" value="PI31_Prot_C"/>
</dbReference>
<keyword evidence="4" id="KW-0488">Methylation</keyword>
<comment type="subcellular location">
    <subcellularLocation>
        <location evidence="2">Cytoplasm</location>
    </subcellularLocation>
    <subcellularLocation>
        <location evidence="1">Endoplasmic reticulum</location>
    </subcellularLocation>
</comment>
<reference evidence="14 15" key="1">
    <citation type="journal article" date="2020" name="Microbiol. Resour. Announc.">
        <title>Draft Genome Sequence of a Cladosporium Species Isolated from the Mesophotic Ascidian Didemnum maculosum.</title>
        <authorList>
            <person name="Gioti A."/>
            <person name="Siaperas R."/>
            <person name="Nikolaivits E."/>
            <person name="Le Goff G."/>
            <person name="Ouazzani J."/>
            <person name="Kotoulas G."/>
            <person name="Topakas E."/>
        </authorList>
    </citation>
    <scope>NUCLEOTIDE SEQUENCE [LARGE SCALE GENOMIC DNA]</scope>
    <source>
        <strain evidence="14 15">TM138-S3</strain>
    </source>
</reference>
<dbReference type="GO" id="GO:0005783">
    <property type="term" value="C:endoplasmic reticulum"/>
    <property type="evidence" value="ECO:0007669"/>
    <property type="project" value="UniProtKB-SubCell"/>
</dbReference>
<feature type="domain" description="PI31 proteasome regulator C-terminal" evidence="12">
    <location>
        <begin position="273"/>
        <end position="337"/>
    </location>
</feature>
<feature type="compositionally biased region" description="Gly residues" evidence="11">
    <location>
        <begin position="338"/>
        <end position="353"/>
    </location>
</feature>
<keyword evidence="5" id="KW-0963">Cytoplasm</keyword>
<evidence type="ECO:0000256" key="10">
    <source>
        <dbReference type="ARBA" id="ARBA00024805"/>
    </source>
</evidence>
<dbReference type="AlphaFoldDB" id="A0AB34KUK9"/>
<keyword evidence="7" id="KW-0256">Endoplasmic reticulum</keyword>
<dbReference type="GO" id="GO:0004866">
    <property type="term" value="F:endopeptidase inhibitor activity"/>
    <property type="evidence" value="ECO:0007669"/>
    <property type="project" value="InterPro"/>
</dbReference>
<evidence type="ECO:0000256" key="11">
    <source>
        <dbReference type="SAM" id="MobiDB-lite"/>
    </source>
</evidence>
<name>A0AB34KUK9_9PEZI</name>
<keyword evidence="6" id="KW-0597">Phosphoprotein</keyword>
<dbReference type="GO" id="GO:0000502">
    <property type="term" value="C:proteasome complex"/>
    <property type="evidence" value="ECO:0007669"/>
    <property type="project" value="UniProtKB-KW"/>
</dbReference>
<protein>
    <recommendedName>
        <fullName evidence="16">Proteasome inhibitor PI31 subunit</fullName>
    </recommendedName>
</protein>
<feature type="region of interest" description="Disordered" evidence="11">
    <location>
        <begin position="297"/>
        <end position="368"/>
    </location>
</feature>
<feature type="compositionally biased region" description="Polar residues" evidence="11">
    <location>
        <begin position="194"/>
        <end position="217"/>
    </location>
</feature>
<gene>
    <name evidence="14" type="ORF">WHR41_03151</name>
</gene>
<comment type="function">
    <text evidence="10">Plays an important role in control of proteasome function. Inhibits the hydrolysis of protein and peptide substrates by the 20S proteasome. Also inhibits the activation of the proteasome by the proteasome regulatory proteins PA700 and PA28.</text>
</comment>
<dbReference type="Gene3D" id="3.40.1000.30">
    <property type="match status" value="1"/>
</dbReference>
<evidence type="ECO:0000256" key="4">
    <source>
        <dbReference type="ARBA" id="ARBA00022481"/>
    </source>
</evidence>
<evidence type="ECO:0000256" key="7">
    <source>
        <dbReference type="ARBA" id="ARBA00022824"/>
    </source>
</evidence>
<dbReference type="GO" id="GO:0043161">
    <property type="term" value="P:proteasome-mediated ubiquitin-dependent protein catabolic process"/>
    <property type="evidence" value="ECO:0007669"/>
    <property type="project" value="InterPro"/>
</dbReference>
<evidence type="ECO:0000259" key="12">
    <source>
        <dbReference type="Pfam" id="PF08577"/>
    </source>
</evidence>
<dbReference type="InterPro" id="IPR021625">
    <property type="entry name" value="PI31_Prot_N"/>
</dbReference>
<feature type="region of interest" description="Disordered" evidence="11">
    <location>
        <begin position="187"/>
        <end position="271"/>
    </location>
</feature>
<keyword evidence="8" id="KW-0647">Proteasome</keyword>
<sequence length="368" mass="39346">MASFAGPRGNVLSADSLTSIMRGSLPQRSSPQIKSSHEAIALAAHASMLAVGFRMVGLGEDHKLETTSDRDETHELPEEWNAHAGSYAFRYKHDQSSMEYLLKANRMGNKTVVMGMGLGDDRTCSFDVKVQEFISEGNLPATPKTEGAADLDIDRAITDVFISVGRLSDLGSMLRLNIIQKLAPSLTKPGYEETPNTNNSQSSTQEQPRSADRTPQQDPLRDDRVPPARPYPLADPLAHPRRPMPEPMPGFEDEFETGRPPRGGIPGSGFPRIGERDLYPQGLGPNDPFRGGPGFGGMGGGGMHPTFDDPMFAGQGPRGSGYDPQVPPGARFDPMGPGPGSRGGHPRGAGMGGRPPNPFGGFGDGDFL</sequence>